<dbReference type="SMART" id="SM00513">
    <property type="entry name" value="SAP"/>
    <property type="match status" value="1"/>
</dbReference>
<dbReference type="AlphaFoldDB" id="A0A7D9DMB4"/>
<dbReference type="InterPro" id="IPR007527">
    <property type="entry name" value="Znf_SWIM"/>
</dbReference>
<dbReference type="Gene3D" id="3.90.320.10">
    <property type="match status" value="1"/>
</dbReference>
<keyword evidence="3" id="KW-1185">Reference proteome</keyword>
<dbReference type="InterPro" id="IPR011604">
    <property type="entry name" value="PDDEXK-like_dom_sf"/>
</dbReference>
<dbReference type="Gene3D" id="1.10.720.30">
    <property type="entry name" value="SAP domain"/>
    <property type="match status" value="1"/>
</dbReference>
<evidence type="ECO:0000256" key="1">
    <source>
        <dbReference type="SAM" id="MobiDB-lite"/>
    </source>
</evidence>
<dbReference type="PROSITE" id="PS50966">
    <property type="entry name" value="ZF_SWIM"/>
    <property type="match status" value="1"/>
</dbReference>
<sequence length="682" mass="77410">MAPIFNMADQQSLQGCKKDELKTWLKARGLKVSGRKQDLITRVTKAEQDGTELLVNRQMREKNEREKRTIDKLKTPFEDLPNPKTLNNWTEDLSYLPVITVNGIKDYLVYGKCKFYAKEDMKCFKQLKAFKFFMDGHVQDIKLSIINATSNYCFVKAKILPSMRTDRVYETWISVVKETAKVLSADCNCTAGLGEACNHIAALLFAVEDYAKTYNQPSSSSTSCTSKPCEWNKPRSRKLSPKEISQMRPVKHQYGKKPRLPAVPSSGEYNACSAKQNSFLLNLTNSLKTVNPHCVLFTVVEKEGKENTEMSYDISCDNNVGAYEEVSTTKVLESPTTPEVLMSPTTPSPIGIIPNNHMSTVMTISCPIQSPLKNATRIPLQSLQQNILSVRESQIAQVASSSTSKYIPIKLPLIDDSVREMELPENLSEDARQFFNDSVKVDLEKAFKIESSTRNQSNSVAWYNHRQYRLTSSNFGKVLKRKKEDCSKLVNAMTTGATKNLNVSSLRYGCENEDPVAKYYVQYQERHGHTGLQIFPCGLVVNPKYSWLGASPDRVVFDPTSNPPYGCVEIKCIESGKGMTPLQTYHAKREPSSGKKKPFCLMKQEDSLILDPDHCYYHQVQGQCAISGLKWNDFVLMTDLEFGDEGIHVERIYFNKNWHDLSLRKLTHFYFSKIMPTLLQRF</sequence>
<gene>
    <name evidence="2" type="ORF">PACLA_8A081447</name>
</gene>
<dbReference type="GO" id="GO:0008270">
    <property type="term" value="F:zinc ion binding"/>
    <property type="evidence" value="ECO:0007669"/>
    <property type="project" value="InterPro"/>
</dbReference>
<dbReference type="InterPro" id="IPR011335">
    <property type="entry name" value="Restrct_endonuc-II-like"/>
</dbReference>
<dbReference type="InterPro" id="IPR019080">
    <property type="entry name" value="YqaJ_viral_recombinase"/>
</dbReference>
<dbReference type="OrthoDB" id="5989301at2759"/>
<evidence type="ECO:0000313" key="3">
    <source>
        <dbReference type="Proteomes" id="UP001152795"/>
    </source>
</evidence>
<accession>A0A7D9DMB4</accession>
<reference evidence="2" key="1">
    <citation type="submission" date="2020-04" db="EMBL/GenBank/DDBJ databases">
        <authorList>
            <person name="Alioto T."/>
            <person name="Alioto T."/>
            <person name="Gomez Garrido J."/>
        </authorList>
    </citation>
    <scope>NUCLEOTIDE SEQUENCE</scope>
    <source>
        <strain evidence="2">A484AB</strain>
    </source>
</reference>
<dbReference type="InterPro" id="IPR003034">
    <property type="entry name" value="SAP_dom"/>
</dbReference>
<dbReference type="Pfam" id="PF09588">
    <property type="entry name" value="YqaJ"/>
    <property type="match status" value="1"/>
</dbReference>
<name>A0A7D9DMB4_PARCT</name>
<organism evidence="2 3">
    <name type="scientific">Paramuricea clavata</name>
    <name type="common">Red gorgonian</name>
    <name type="synonym">Violescent sea-whip</name>
    <dbReference type="NCBI Taxonomy" id="317549"/>
    <lineage>
        <taxon>Eukaryota</taxon>
        <taxon>Metazoa</taxon>
        <taxon>Cnidaria</taxon>
        <taxon>Anthozoa</taxon>
        <taxon>Octocorallia</taxon>
        <taxon>Malacalcyonacea</taxon>
        <taxon>Plexauridae</taxon>
        <taxon>Paramuricea</taxon>
    </lineage>
</organism>
<dbReference type="SUPFAM" id="SSF52980">
    <property type="entry name" value="Restriction endonuclease-like"/>
    <property type="match status" value="1"/>
</dbReference>
<dbReference type="SUPFAM" id="SSF68906">
    <property type="entry name" value="SAP domain"/>
    <property type="match status" value="1"/>
</dbReference>
<dbReference type="CDD" id="cd22343">
    <property type="entry name" value="PDDEXK_lambda_exonuclease-like"/>
    <property type="match status" value="1"/>
</dbReference>
<protein>
    <submittedName>
        <fullName evidence="2">Poly P3</fullName>
    </submittedName>
</protein>
<dbReference type="PROSITE" id="PS50800">
    <property type="entry name" value="SAP"/>
    <property type="match status" value="1"/>
</dbReference>
<dbReference type="GO" id="GO:0006281">
    <property type="term" value="P:DNA repair"/>
    <property type="evidence" value="ECO:0007669"/>
    <property type="project" value="UniProtKB-ARBA"/>
</dbReference>
<dbReference type="Pfam" id="PF02037">
    <property type="entry name" value="SAP"/>
    <property type="match status" value="1"/>
</dbReference>
<dbReference type="PANTHER" id="PTHR47526:SF3">
    <property type="entry name" value="PHD-TYPE DOMAIN-CONTAINING PROTEIN"/>
    <property type="match status" value="1"/>
</dbReference>
<dbReference type="EMBL" id="CACRXK020001435">
    <property type="protein sequence ID" value="CAB3989133.1"/>
    <property type="molecule type" value="Genomic_DNA"/>
</dbReference>
<dbReference type="InterPro" id="IPR036361">
    <property type="entry name" value="SAP_dom_sf"/>
</dbReference>
<dbReference type="Proteomes" id="UP001152795">
    <property type="component" value="Unassembled WGS sequence"/>
</dbReference>
<feature type="region of interest" description="Disordered" evidence="1">
    <location>
        <begin position="215"/>
        <end position="238"/>
    </location>
</feature>
<comment type="caution">
    <text evidence="2">The sequence shown here is derived from an EMBL/GenBank/DDBJ whole genome shotgun (WGS) entry which is preliminary data.</text>
</comment>
<evidence type="ECO:0000313" key="2">
    <source>
        <dbReference type="EMBL" id="CAB3989133.1"/>
    </source>
</evidence>
<dbReference type="PANTHER" id="PTHR47526">
    <property type="entry name" value="ATP-DEPENDENT DNA HELICASE"/>
    <property type="match status" value="1"/>
</dbReference>
<proteinExistence type="predicted"/>